<evidence type="ECO:0000256" key="1">
    <source>
        <dbReference type="SAM" id="MobiDB-lite"/>
    </source>
</evidence>
<accession>A0A9X1MQL5</accession>
<feature type="region of interest" description="Disordered" evidence="1">
    <location>
        <begin position="1"/>
        <end position="28"/>
    </location>
</feature>
<keyword evidence="3" id="KW-1185">Reference proteome</keyword>
<organism evidence="2 3">
    <name type="scientific">Blastopirellula sediminis</name>
    <dbReference type="NCBI Taxonomy" id="2894196"/>
    <lineage>
        <taxon>Bacteria</taxon>
        <taxon>Pseudomonadati</taxon>
        <taxon>Planctomycetota</taxon>
        <taxon>Planctomycetia</taxon>
        <taxon>Pirellulales</taxon>
        <taxon>Pirellulaceae</taxon>
        <taxon>Blastopirellula</taxon>
    </lineage>
</organism>
<dbReference type="Proteomes" id="UP001139103">
    <property type="component" value="Unassembled WGS sequence"/>
</dbReference>
<comment type="caution">
    <text evidence="2">The sequence shown here is derived from an EMBL/GenBank/DDBJ whole genome shotgun (WGS) entry which is preliminary data.</text>
</comment>
<name>A0A9X1MQL5_9BACT</name>
<evidence type="ECO:0000313" key="2">
    <source>
        <dbReference type="EMBL" id="MCC9630560.1"/>
    </source>
</evidence>
<sequence>MGTSHGDFTKYPRTPHLFGSKGTDDDKHLGEAESKAIIADESLKQILQQIKSRASRVPEAIIRKLAERCEPPTWLECHRLETSDEGGGA</sequence>
<gene>
    <name evidence="2" type="ORF">LOC68_19360</name>
</gene>
<dbReference type="RefSeq" id="WP_230221797.1">
    <property type="nucleotide sequence ID" value="NZ_JAJKFT010000010.1"/>
</dbReference>
<evidence type="ECO:0000313" key="3">
    <source>
        <dbReference type="Proteomes" id="UP001139103"/>
    </source>
</evidence>
<proteinExistence type="predicted"/>
<reference evidence="2" key="1">
    <citation type="submission" date="2021-11" db="EMBL/GenBank/DDBJ databases">
        <title>Genome sequence.</title>
        <authorList>
            <person name="Sun Q."/>
        </authorList>
    </citation>
    <scope>NUCLEOTIDE SEQUENCE</scope>
    <source>
        <strain evidence="2">JC732</strain>
    </source>
</reference>
<dbReference type="AlphaFoldDB" id="A0A9X1MQL5"/>
<dbReference type="EMBL" id="JAJKFT010000010">
    <property type="protein sequence ID" value="MCC9630560.1"/>
    <property type="molecule type" value="Genomic_DNA"/>
</dbReference>
<protein>
    <submittedName>
        <fullName evidence="2">Uncharacterized protein</fullName>
    </submittedName>
</protein>